<dbReference type="Proteomes" id="UP000054270">
    <property type="component" value="Unassembled WGS sequence"/>
</dbReference>
<evidence type="ECO:0000313" key="2">
    <source>
        <dbReference type="EMBL" id="KJA27314.1"/>
    </source>
</evidence>
<reference evidence="3" key="1">
    <citation type="submission" date="2014-04" db="EMBL/GenBank/DDBJ databases">
        <title>Evolutionary Origins and Diversification of the Mycorrhizal Mutualists.</title>
        <authorList>
            <consortium name="DOE Joint Genome Institute"/>
            <consortium name="Mycorrhizal Genomics Consortium"/>
            <person name="Kohler A."/>
            <person name="Kuo A."/>
            <person name="Nagy L.G."/>
            <person name="Floudas D."/>
            <person name="Copeland A."/>
            <person name="Barry K.W."/>
            <person name="Cichocki N."/>
            <person name="Veneault-Fourrey C."/>
            <person name="LaButti K."/>
            <person name="Lindquist E.A."/>
            <person name="Lipzen A."/>
            <person name="Lundell T."/>
            <person name="Morin E."/>
            <person name="Murat C."/>
            <person name="Riley R."/>
            <person name="Ohm R."/>
            <person name="Sun H."/>
            <person name="Tunlid A."/>
            <person name="Henrissat B."/>
            <person name="Grigoriev I.V."/>
            <person name="Hibbett D.S."/>
            <person name="Martin F."/>
        </authorList>
    </citation>
    <scope>NUCLEOTIDE SEQUENCE [LARGE SCALE GENOMIC DNA]</scope>
    <source>
        <strain evidence="3">FD-334 SS-4</strain>
    </source>
</reference>
<protein>
    <submittedName>
        <fullName evidence="2">Uncharacterized protein</fullName>
    </submittedName>
</protein>
<evidence type="ECO:0000256" key="1">
    <source>
        <dbReference type="SAM" id="MobiDB-lite"/>
    </source>
</evidence>
<accession>A0A0D2P8J9</accession>
<dbReference type="EMBL" id="KN817524">
    <property type="protein sequence ID" value="KJA27314.1"/>
    <property type="molecule type" value="Genomic_DNA"/>
</dbReference>
<evidence type="ECO:0000313" key="3">
    <source>
        <dbReference type="Proteomes" id="UP000054270"/>
    </source>
</evidence>
<proteinExistence type="predicted"/>
<sequence>MDLQPAAANPLHIGLSSAKSTKFRPAMKPNPPQRSSTLSAFSTPGFQTRKQYPAQYQTNQDAISISSGSTSSSPQQNGIKRDSSGFSILDGVSPPLKRPKTVANEEKENIFPASAAVPVQQRRDDAQAVETMSNFPDLTQLPPQTLMKYQIYSLDLAKQFSEDNLAYHSGKDTEKDIHLIEDIRAD</sequence>
<feature type="compositionally biased region" description="Low complexity" evidence="1">
    <location>
        <begin position="63"/>
        <end position="73"/>
    </location>
</feature>
<name>A0A0D2P8J9_HYPSF</name>
<dbReference type="OrthoDB" id="10607759at2759"/>
<organism evidence="2 3">
    <name type="scientific">Hypholoma sublateritium (strain FD-334 SS-4)</name>
    <dbReference type="NCBI Taxonomy" id="945553"/>
    <lineage>
        <taxon>Eukaryota</taxon>
        <taxon>Fungi</taxon>
        <taxon>Dikarya</taxon>
        <taxon>Basidiomycota</taxon>
        <taxon>Agaricomycotina</taxon>
        <taxon>Agaricomycetes</taxon>
        <taxon>Agaricomycetidae</taxon>
        <taxon>Agaricales</taxon>
        <taxon>Agaricineae</taxon>
        <taxon>Strophariaceae</taxon>
        <taxon>Hypholoma</taxon>
    </lineage>
</organism>
<keyword evidence="3" id="KW-1185">Reference proteome</keyword>
<feature type="compositionally biased region" description="Polar residues" evidence="1">
    <location>
        <begin position="33"/>
        <end position="62"/>
    </location>
</feature>
<dbReference type="AlphaFoldDB" id="A0A0D2P8J9"/>
<gene>
    <name evidence="2" type="ORF">HYPSUDRAFT_924985</name>
</gene>
<feature type="region of interest" description="Disordered" evidence="1">
    <location>
        <begin position="1"/>
        <end position="108"/>
    </location>
</feature>
<dbReference type="STRING" id="945553.A0A0D2P8J9"/>